<feature type="transmembrane region" description="Helical" evidence="1">
    <location>
        <begin position="38"/>
        <end position="58"/>
    </location>
</feature>
<evidence type="ECO:0000313" key="2">
    <source>
        <dbReference type="EMBL" id="KAG0686896.1"/>
    </source>
</evidence>
<proteinExistence type="predicted"/>
<organism evidence="2 3">
    <name type="scientific">Pichia californica</name>
    <dbReference type="NCBI Taxonomy" id="460514"/>
    <lineage>
        <taxon>Eukaryota</taxon>
        <taxon>Fungi</taxon>
        <taxon>Dikarya</taxon>
        <taxon>Ascomycota</taxon>
        <taxon>Saccharomycotina</taxon>
        <taxon>Pichiomycetes</taxon>
        <taxon>Pichiales</taxon>
        <taxon>Pichiaceae</taxon>
        <taxon>Pichia</taxon>
    </lineage>
</organism>
<reference evidence="2" key="1">
    <citation type="submission" date="2020-11" db="EMBL/GenBank/DDBJ databases">
        <title>Kefir isolates.</title>
        <authorList>
            <person name="Marcisauskas S."/>
            <person name="Kim Y."/>
            <person name="Blasche S."/>
        </authorList>
    </citation>
    <scope>NUCLEOTIDE SEQUENCE</scope>
    <source>
        <strain evidence="2">Olga-1</strain>
    </source>
</reference>
<keyword evidence="1" id="KW-0812">Transmembrane</keyword>
<name>A0A9P7BDI2_9ASCO</name>
<dbReference type="EMBL" id="PUHW01000354">
    <property type="protein sequence ID" value="KAG0686896.1"/>
    <property type="molecule type" value="Genomic_DNA"/>
</dbReference>
<gene>
    <name evidence="2" type="ORF">C6P40_003198</name>
</gene>
<protein>
    <submittedName>
        <fullName evidence="2">Uncharacterized protein</fullName>
    </submittedName>
</protein>
<sequence length="225" mass="25172">MVDSENVPLLGLNSTGNRDFKQKCHDLKKKIIRNKLHVYIPILIISLTIFSLISIFFIRVEPNIGDGVAEGTHFSADNVKVLGLGDMGGIDLQISGTNTNNFTNIDDFWIRNYFQKGGFVIRELNLKIEELDLIVFDSTKGDEMNLGKIEIKPFYVDIVDGKSTDMDLFVTLWPNSKGVRGILKKILLDSGATLRLRGDAKVKVYVFNGFVPVSSISIPLDLEIH</sequence>
<dbReference type="OrthoDB" id="5596576at2759"/>
<comment type="caution">
    <text evidence="2">The sequence shown here is derived from an EMBL/GenBank/DDBJ whole genome shotgun (WGS) entry which is preliminary data.</text>
</comment>
<keyword evidence="1" id="KW-1133">Transmembrane helix</keyword>
<dbReference type="AlphaFoldDB" id="A0A9P7BDI2"/>
<dbReference type="Proteomes" id="UP000697127">
    <property type="component" value="Unassembled WGS sequence"/>
</dbReference>
<keyword evidence="1" id="KW-0472">Membrane</keyword>
<evidence type="ECO:0000313" key="3">
    <source>
        <dbReference type="Proteomes" id="UP000697127"/>
    </source>
</evidence>
<accession>A0A9P7BDI2</accession>
<keyword evidence="3" id="KW-1185">Reference proteome</keyword>
<evidence type="ECO:0000256" key="1">
    <source>
        <dbReference type="SAM" id="Phobius"/>
    </source>
</evidence>